<accession>Q022Q7</accession>
<proteinExistence type="inferred from homology"/>
<reference evidence="5" key="1">
    <citation type="submission" date="2006-10" db="EMBL/GenBank/DDBJ databases">
        <title>Complete sequence of Solibacter usitatus Ellin6076.</title>
        <authorList>
            <consortium name="US DOE Joint Genome Institute"/>
            <person name="Copeland A."/>
            <person name="Lucas S."/>
            <person name="Lapidus A."/>
            <person name="Barry K."/>
            <person name="Detter J.C."/>
            <person name="Glavina del Rio T."/>
            <person name="Hammon N."/>
            <person name="Israni S."/>
            <person name="Dalin E."/>
            <person name="Tice H."/>
            <person name="Pitluck S."/>
            <person name="Thompson L.S."/>
            <person name="Brettin T."/>
            <person name="Bruce D."/>
            <person name="Han C."/>
            <person name="Tapia R."/>
            <person name="Gilna P."/>
            <person name="Schmutz J."/>
            <person name="Larimer F."/>
            <person name="Land M."/>
            <person name="Hauser L."/>
            <person name="Kyrpides N."/>
            <person name="Mikhailova N."/>
            <person name="Janssen P.H."/>
            <person name="Kuske C.R."/>
            <person name="Richardson P."/>
        </authorList>
    </citation>
    <scope>NUCLEOTIDE SEQUENCE</scope>
    <source>
        <strain evidence="5">Ellin6076</strain>
    </source>
</reference>
<keyword evidence="3" id="KW-0732">Signal</keyword>
<dbReference type="Gene3D" id="3.40.630.10">
    <property type="entry name" value="Zn peptidases"/>
    <property type="match status" value="1"/>
</dbReference>
<name>Q022Q7_SOLUE</name>
<feature type="domain" description="Peptidase M14" evidence="4">
    <location>
        <begin position="1040"/>
        <end position="1320"/>
    </location>
</feature>
<evidence type="ECO:0000256" key="2">
    <source>
        <dbReference type="SAM" id="MobiDB-lite"/>
    </source>
</evidence>
<dbReference type="KEGG" id="sus:Acid_3064"/>
<dbReference type="eggNOG" id="COG2866">
    <property type="taxonomic scope" value="Bacteria"/>
</dbReference>
<protein>
    <recommendedName>
        <fullName evidence="4">Peptidase M14 domain-containing protein</fullName>
    </recommendedName>
</protein>
<feature type="region of interest" description="Disordered" evidence="2">
    <location>
        <begin position="366"/>
        <end position="385"/>
    </location>
</feature>
<evidence type="ECO:0000313" key="5">
    <source>
        <dbReference type="EMBL" id="ABJ84043.1"/>
    </source>
</evidence>
<comment type="similarity">
    <text evidence="1">Belongs to the peptidase M14 family.</text>
</comment>
<dbReference type="GO" id="GO:0006508">
    <property type="term" value="P:proteolysis"/>
    <property type="evidence" value="ECO:0007669"/>
    <property type="project" value="InterPro"/>
</dbReference>
<dbReference type="STRING" id="234267.Acid_3064"/>
<evidence type="ECO:0000256" key="3">
    <source>
        <dbReference type="SAM" id="SignalP"/>
    </source>
</evidence>
<dbReference type="SUPFAM" id="SSF53187">
    <property type="entry name" value="Zn-dependent exopeptidases"/>
    <property type="match status" value="1"/>
</dbReference>
<feature type="signal peptide" evidence="3">
    <location>
        <begin position="1"/>
        <end position="19"/>
    </location>
</feature>
<feature type="compositionally biased region" description="Basic and acidic residues" evidence="2">
    <location>
        <begin position="1399"/>
        <end position="1414"/>
    </location>
</feature>
<feature type="chain" id="PRO_5004163618" description="Peptidase M14 domain-containing protein" evidence="3">
    <location>
        <begin position="20"/>
        <end position="1439"/>
    </location>
</feature>
<dbReference type="GO" id="GO:0004181">
    <property type="term" value="F:metallocarboxypeptidase activity"/>
    <property type="evidence" value="ECO:0007669"/>
    <property type="project" value="InterPro"/>
</dbReference>
<dbReference type="InterPro" id="IPR000834">
    <property type="entry name" value="Peptidase_M14"/>
</dbReference>
<feature type="region of interest" description="Disordered" evidence="2">
    <location>
        <begin position="1399"/>
        <end position="1439"/>
    </location>
</feature>
<feature type="active site" description="Proton donor/acceptor" evidence="1">
    <location>
        <position position="1286"/>
    </location>
</feature>
<sequence precursor="true">MFNRLLRLALCIVSLFAFSSLTGYQSEPAMQGHLADPFSAGWMLTDTNGDGIIDFIAGKVVVPARSSAAENAAAADLAARLGFGSTGFTPPIVIAASEAPADGPRIYVGRAAAPAKYATAVAEYVNRLQAGEGGVFTLDNDLIVLGQDDASLLAAAEAYAARAPYVWRPGGEKIAAVRAVCGASQLTGLMYLKGKAGIIRALLSCANGVTRDALDGALKNAALASVHELVALANGVTQSATNAKELPAIPAAPAAAAGGAGADAAAAGGDAEGAGPARLDLATIYTMRGLFRGTARMPIPSNLDGQLYVPAGPAGIAMANLAARMGVETTGITLPLATPAPSAAVREVRTKSVVEASSELGREAERKFLEEDTASRSEPPLAPGEGELRVVDKAFGRQPSVLLRGDESGTEAALNLLGGHFPNLWEVGKEHATLEEVRYDLHRFFSLRSSAGQAAFALYRLDRWAGEVKKTGPPRDVEVKVLVDVADAGLAGIVRSRAQAALGVAELKLDVRSLHAGTQCCETLPALHFKEPGYEYRQGTPAFQEDIVIPWEGKRLLDAVKSALPKVKPGEPVKLLARVSEGSEQRTHLKDQLKQMLAQSGAGNSQVQVLCAYKPGVSWLMDEIAPQLKGKPVASLKIEFRKNSDTSGTRAMFSPARWVHELYPVDEMLSKELSLPLDRISLAQFEPAAGKGPTYRVHAYNGAGAEILAREFTVTTVLQAYNGVMPEYENVEVDTGWVRMESGAAVVLDRRIPTDIEQFWEHYHKVTLPRVFQSVRATYHGELRPEFVPPFDTLKIDVHMSEPNYELGIDKERISSLEALQEDTFYSTENFVNMMGDLLAGRPFQYAGRIIPIVHAFEEGKDARVRIEFYAKPAGGPQVELRWTDPQGNRHELKRDMWVLNGAMQPRLVAARTHAGDAGPQSLTWLLQADYKEDAYEDWIKLEGKDQVERAIFPAEQAREQLAWLEKMHEAGLYRNEIAYPHLKRMAFEFELPVPLTAKVDSPAPREYAALRIAPPASPRPMIAEFAGRIKRPQLVQWDEPISPDESTHILAELAKNPGVSVYWMGRTYLGKDIWAADVTLPTPSRIRSTAKETTLKASIVYSGRQHANEVSSTSHILKLGEQLVTDAETRAALKQVNVVLHPITNPDGAELSVQLAEITPNNMLHPGYHGALAADVSTGQTDTDPVYPESRTRRQLLEQWLPDAFLNPHGYPSHEWVQPFSEYSGWVTNRQGANNGRTWWIPRGWFTSLTYLRDETHPYSPKIAFEIRDRIVEAERAVPGLLDLETRMNARYERFGQRWQPENMQQPIVNGIRIYMALKGSAGGGRGGAAAGGAATAPGSGGVGGISPDVTWDSGYTEAPDETAHGEYMKLMASAGLAFDRVHLEYLAKAKLRVNRTEREQGGKVTWRVERLRPNLPATETEPPRAGGAAESGPANDR</sequence>
<evidence type="ECO:0000259" key="4">
    <source>
        <dbReference type="PROSITE" id="PS52035"/>
    </source>
</evidence>
<dbReference type="Pfam" id="PF00246">
    <property type="entry name" value="Peptidase_M14"/>
    <property type="match status" value="1"/>
</dbReference>
<feature type="compositionally biased region" description="Basic and acidic residues" evidence="2">
    <location>
        <begin position="366"/>
        <end position="375"/>
    </location>
</feature>
<organism evidence="5">
    <name type="scientific">Solibacter usitatus (strain Ellin6076)</name>
    <dbReference type="NCBI Taxonomy" id="234267"/>
    <lineage>
        <taxon>Bacteria</taxon>
        <taxon>Pseudomonadati</taxon>
        <taxon>Acidobacteriota</taxon>
        <taxon>Terriglobia</taxon>
        <taxon>Bryobacterales</taxon>
        <taxon>Solibacteraceae</taxon>
        <taxon>Candidatus Solibacter</taxon>
    </lineage>
</organism>
<evidence type="ECO:0000256" key="1">
    <source>
        <dbReference type="PROSITE-ProRule" id="PRU01379"/>
    </source>
</evidence>
<dbReference type="EMBL" id="CP000473">
    <property type="protein sequence ID" value="ABJ84043.1"/>
    <property type="molecule type" value="Genomic_DNA"/>
</dbReference>
<dbReference type="GO" id="GO:0008270">
    <property type="term" value="F:zinc ion binding"/>
    <property type="evidence" value="ECO:0007669"/>
    <property type="project" value="InterPro"/>
</dbReference>
<dbReference type="PROSITE" id="PS52035">
    <property type="entry name" value="PEPTIDASE_M14"/>
    <property type="match status" value="1"/>
</dbReference>
<dbReference type="HOGENOM" id="CLU_251947_0_0_0"/>
<gene>
    <name evidence="5" type="ordered locus">Acid_3064</name>
</gene>
<dbReference type="InParanoid" id="Q022Q7"/>